<accession>L7EBD9</accession>
<sequence length="46" mass="5242">MGKFHQHFTPPRFLSNIAFLSPEDGFLKETRFLSAIAWGRSGLGYL</sequence>
<dbReference type="Proteomes" id="UP000010932">
    <property type="component" value="Unassembled WGS sequence"/>
</dbReference>
<gene>
    <name evidence="1" type="ORF">O53_1379</name>
</gene>
<name>L7EBD9_MICAE</name>
<dbReference type="PATRIC" id="fig|1134457.3.peg.1137"/>
<evidence type="ECO:0000313" key="1">
    <source>
        <dbReference type="EMBL" id="ELP56770.1"/>
    </source>
</evidence>
<protein>
    <submittedName>
        <fullName evidence="1">Uncharacterized protein</fullName>
    </submittedName>
</protein>
<dbReference type="AlphaFoldDB" id="L7EBD9"/>
<proteinExistence type="predicted"/>
<organism evidence="1 2">
    <name type="scientific">Microcystis aeruginosa TAIHU98</name>
    <dbReference type="NCBI Taxonomy" id="1134457"/>
    <lineage>
        <taxon>Bacteria</taxon>
        <taxon>Bacillati</taxon>
        <taxon>Cyanobacteriota</taxon>
        <taxon>Cyanophyceae</taxon>
        <taxon>Oscillatoriophycideae</taxon>
        <taxon>Chroococcales</taxon>
        <taxon>Microcystaceae</taxon>
        <taxon>Microcystis</taxon>
    </lineage>
</organism>
<comment type="caution">
    <text evidence="1">The sequence shown here is derived from an EMBL/GenBank/DDBJ whole genome shotgun (WGS) entry which is preliminary data.</text>
</comment>
<dbReference type="EMBL" id="ANKQ01000001">
    <property type="protein sequence ID" value="ELP56770.1"/>
    <property type="molecule type" value="Genomic_DNA"/>
</dbReference>
<evidence type="ECO:0000313" key="2">
    <source>
        <dbReference type="Proteomes" id="UP000010932"/>
    </source>
</evidence>
<reference evidence="1 2" key="1">
    <citation type="journal article" date="2013" name="Genome Announc.">
        <title>Whole-Genome Sequence of Microcystis aeruginosa TAIHU98, a Nontoxic Bloom-Forming Strain Isolated from Taihu Lake, China.</title>
        <authorList>
            <person name="Yang C."/>
            <person name="Zhang W."/>
            <person name="Ren M."/>
            <person name="Song L."/>
            <person name="Li T."/>
            <person name="Zhao J."/>
        </authorList>
    </citation>
    <scope>NUCLEOTIDE SEQUENCE [LARGE SCALE GENOMIC DNA]</scope>
    <source>
        <strain evidence="1 2">TAIHU98</strain>
    </source>
</reference>